<dbReference type="EMBL" id="JAOQJZ010000010">
    <property type="protein sequence ID" value="MCU6706271.1"/>
    <property type="molecule type" value="Genomic_DNA"/>
</dbReference>
<dbReference type="Proteomes" id="UP001208131">
    <property type="component" value="Unassembled WGS sequence"/>
</dbReference>
<organism evidence="1 2">
    <name type="scientific">Hominimerdicola aceti</name>
    <dbReference type="NCBI Taxonomy" id="2981726"/>
    <lineage>
        <taxon>Bacteria</taxon>
        <taxon>Bacillati</taxon>
        <taxon>Bacillota</taxon>
        <taxon>Clostridia</taxon>
        <taxon>Eubacteriales</taxon>
        <taxon>Oscillospiraceae</taxon>
        <taxon>Hominimerdicola</taxon>
    </lineage>
</organism>
<evidence type="ECO:0000313" key="2">
    <source>
        <dbReference type="Proteomes" id="UP001208131"/>
    </source>
</evidence>
<proteinExistence type="predicted"/>
<name>A0AAE3IH98_9FIRM</name>
<keyword evidence="2" id="KW-1185">Reference proteome</keyword>
<reference evidence="1 2" key="1">
    <citation type="journal article" date="2021" name="ISME Commun">
        <title>Automated analysis of genomic sequences facilitates high-throughput and comprehensive description of bacteria.</title>
        <authorList>
            <person name="Hitch T.C.A."/>
        </authorList>
    </citation>
    <scope>NUCLEOTIDE SEQUENCE [LARGE SCALE GENOMIC DNA]</scope>
    <source>
        <strain evidence="1 2">Sanger_31</strain>
    </source>
</reference>
<sequence length="114" mass="13780">MYKIEKKENYEIYAFDEIDLRIKIVDNNLLKNVYINYKGYNPLFTMLLGEFSADCEIDSIHFDVKSENSRQNNTLYAIVQKEVLELFIKDIYFFIIENKIEQKLNERDKSIWSF</sequence>
<protein>
    <submittedName>
        <fullName evidence="1">Uncharacterized protein</fullName>
    </submittedName>
</protein>
<evidence type="ECO:0000313" key="1">
    <source>
        <dbReference type="EMBL" id="MCU6706271.1"/>
    </source>
</evidence>
<accession>A0AAE3IH98</accession>
<gene>
    <name evidence="1" type="ORF">OCV57_10100</name>
</gene>
<comment type="caution">
    <text evidence="1">The sequence shown here is derived from an EMBL/GenBank/DDBJ whole genome shotgun (WGS) entry which is preliminary data.</text>
</comment>
<dbReference type="RefSeq" id="WP_117859462.1">
    <property type="nucleotide sequence ID" value="NZ_JAOQJZ010000010.1"/>
</dbReference>
<dbReference type="AlphaFoldDB" id="A0AAE3IH98"/>